<proteinExistence type="predicted"/>
<evidence type="ECO:0000313" key="2">
    <source>
        <dbReference type="EMBL" id="OFE13347.1"/>
    </source>
</evidence>
<dbReference type="InterPro" id="IPR011049">
    <property type="entry name" value="Serralysin-like_metalloprot_C"/>
</dbReference>
<dbReference type="Gene3D" id="2.150.10.10">
    <property type="entry name" value="Serralysin-like metalloprotease, C-terminal"/>
    <property type="match status" value="1"/>
</dbReference>
<dbReference type="EMBL" id="MASR01000001">
    <property type="protein sequence ID" value="OFE13347.1"/>
    <property type="molecule type" value="Genomic_DNA"/>
</dbReference>
<sequence length="826" mass="81346">MATQETRAELITLVVAMFDAAPGVAVLSDLTFASDAGVSNAGIAASLANSAEFKSLFPVLQTNAEFVNEFVDQMVGTLVTEAEKTTVKTALTAEMNAGATRVDVVLTAIAALKAIPTTDAVWGNASAAFANKVEVATFHTVSQEQPSTNLADLQNALAGVTNTAASVTAAKAAIDDAETVGQTLNLTTGVDALSGGAKNDTFVALIDDNTASANTLGAADVLNGGAGTDRLNILIDSSAAAVALPAANITNIENIFARNVSGQTFTLDSTRITGESQIWADRSTSQVDITGIAAGTTLGIKGDGSSTNAAVNATYATSVTSGAVAIDGDTTGGAVAITAAAMTSMTIASTGGTNVLGSLATGAALKTLTIDATTGLDVGASLTGMVADSTITVTGAGAVDLGTAAQEANVDVIDASGNAGGITVHLDDEVTDKFTGSSGADTVQAGSTAFTATSTGFIKGGAGTDILYLDNATVVGTLASGNKISEFETVRVNPGLTVDLDNLATNNTITAVQALNLANGAVTFSNLSAAAAGAVTLIDVAAGEFTNVTLGVKGASTVGQLDTVKVTLFGSATTSLIDVDNFVIADVETLDLAVFTAGANVVSALTHQDWSKLNISGTGPLTLTSAASVANVNTAIDASSASGALTLNFAASTTNGISITGGTGMDTLTGTNQNDIIKGGAGNDTITGGDGADTLTGGDGVDQFAFAAGASAGANGAAVADVITDFVAGTDNLQFTGVADVVSGQQTAVQTAVTALAAGSTDGAIAEAMATANTTNLGVSFAVFGGNTYVLFETTGANNTFTEAADVFIKLTGVTTLPTFAADVVA</sequence>
<accession>A0A1E8CM59</accession>
<dbReference type="InterPro" id="IPR001343">
    <property type="entry name" value="Hemolysn_Ca-bd"/>
</dbReference>
<organism evidence="2 3">
    <name type="scientific">Pseudohongiella acticola</name>
    <dbReference type="NCBI Taxonomy" id="1524254"/>
    <lineage>
        <taxon>Bacteria</taxon>
        <taxon>Pseudomonadati</taxon>
        <taxon>Pseudomonadota</taxon>
        <taxon>Gammaproteobacteria</taxon>
        <taxon>Pseudomonadales</taxon>
        <taxon>Pseudohongiellaceae</taxon>
        <taxon>Pseudohongiella</taxon>
    </lineage>
</organism>
<dbReference type="PROSITE" id="PS00330">
    <property type="entry name" value="HEMOLYSIN_CALCIUM"/>
    <property type="match status" value="2"/>
</dbReference>
<dbReference type="PRINTS" id="PR00313">
    <property type="entry name" value="CABNDNGRPT"/>
</dbReference>
<reference evidence="3" key="1">
    <citation type="submission" date="2016-07" db="EMBL/GenBank/DDBJ databases">
        <authorList>
            <person name="Florea S."/>
            <person name="Webb J.S."/>
            <person name="Jaromczyk J."/>
            <person name="Schardl C.L."/>
        </authorList>
    </citation>
    <scope>NUCLEOTIDE SEQUENCE [LARGE SCALE GENOMIC DNA]</scope>
    <source>
        <strain evidence="3">KCTC 42131</strain>
    </source>
</reference>
<dbReference type="SUPFAM" id="SSF51120">
    <property type="entry name" value="beta-Roll"/>
    <property type="match status" value="1"/>
</dbReference>
<dbReference type="Pfam" id="PF00353">
    <property type="entry name" value="HemolysinCabind"/>
    <property type="match status" value="2"/>
</dbReference>
<keyword evidence="3" id="KW-1185">Reference proteome</keyword>
<dbReference type="GO" id="GO:0005509">
    <property type="term" value="F:calcium ion binding"/>
    <property type="evidence" value="ECO:0007669"/>
    <property type="project" value="InterPro"/>
</dbReference>
<dbReference type="InterPro" id="IPR018511">
    <property type="entry name" value="Hemolysin-typ_Ca-bd_CS"/>
</dbReference>
<dbReference type="AlphaFoldDB" id="A0A1E8CM59"/>
<comment type="caution">
    <text evidence="2">The sequence shown here is derived from an EMBL/GenBank/DDBJ whole genome shotgun (WGS) entry which is preliminary data.</text>
</comment>
<gene>
    <name evidence="2" type="ORF">PHACT_09500</name>
</gene>
<evidence type="ECO:0000313" key="3">
    <source>
        <dbReference type="Proteomes" id="UP000175669"/>
    </source>
</evidence>
<dbReference type="Proteomes" id="UP000175669">
    <property type="component" value="Unassembled WGS sequence"/>
</dbReference>
<evidence type="ECO:0000256" key="1">
    <source>
        <dbReference type="ARBA" id="ARBA00022837"/>
    </source>
</evidence>
<dbReference type="RefSeq" id="WP_070117328.1">
    <property type="nucleotide sequence ID" value="NZ_MASR01000001.1"/>
</dbReference>
<name>A0A1E8CM59_9GAMM</name>
<dbReference type="STRING" id="1524254.PHACT_09500"/>
<protein>
    <submittedName>
        <fullName evidence="2">Uncharacterized protein</fullName>
    </submittedName>
</protein>
<dbReference type="OrthoDB" id="480426at2"/>
<keyword evidence="1" id="KW-0106">Calcium</keyword>